<organism evidence="10 12">
    <name type="scientific">Aliidiomarina maris</name>
    <dbReference type="NCBI Taxonomy" id="531312"/>
    <lineage>
        <taxon>Bacteria</taxon>
        <taxon>Pseudomonadati</taxon>
        <taxon>Pseudomonadota</taxon>
        <taxon>Gammaproteobacteria</taxon>
        <taxon>Alteromonadales</taxon>
        <taxon>Idiomarinaceae</taxon>
        <taxon>Aliidiomarina</taxon>
    </lineage>
</organism>
<comment type="caution">
    <text evidence="10">The sequence shown here is derived from an EMBL/GenBank/DDBJ whole genome shotgun (WGS) entry which is preliminary data.</text>
</comment>
<dbReference type="Pfam" id="PF13899">
    <property type="entry name" value="Thioredoxin_7"/>
    <property type="match status" value="1"/>
</dbReference>
<dbReference type="OrthoDB" id="9811036at2"/>
<evidence type="ECO:0000313" key="11">
    <source>
        <dbReference type="EMBL" id="RUO20489.1"/>
    </source>
</evidence>
<evidence type="ECO:0000256" key="1">
    <source>
        <dbReference type="ARBA" id="ARBA00004141"/>
    </source>
</evidence>
<dbReference type="GO" id="GO:0045454">
    <property type="term" value="P:cell redox homeostasis"/>
    <property type="evidence" value="ECO:0007669"/>
    <property type="project" value="TreeGrafter"/>
</dbReference>
<evidence type="ECO:0000256" key="2">
    <source>
        <dbReference type="ARBA" id="ARBA00022692"/>
    </source>
</evidence>
<dbReference type="GO" id="GO:0015035">
    <property type="term" value="F:protein-disulfide reductase activity"/>
    <property type="evidence" value="ECO:0007669"/>
    <property type="project" value="TreeGrafter"/>
</dbReference>
<reference evidence="11 13" key="1">
    <citation type="journal article" date="2018" name="Front. Microbiol.">
        <title>Genome-Based Analysis Reveals the Taxonomy and Diversity of the Family Idiomarinaceae.</title>
        <authorList>
            <person name="Liu Y."/>
            <person name="Lai Q."/>
            <person name="Shao Z."/>
        </authorList>
    </citation>
    <scope>NUCLEOTIDE SEQUENCE [LARGE SCALE GENOMIC DNA]</scope>
    <source>
        <strain evidence="11 13">CF12-14</strain>
    </source>
</reference>
<evidence type="ECO:0000313" key="13">
    <source>
        <dbReference type="Proteomes" id="UP000287865"/>
    </source>
</evidence>
<evidence type="ECO:0000256" key="5">
    <source>
        <dbReference type="ARBA" id="ARBA00023136"/>
    </source>
</evidence>
<evidence type="ECO:0000256" key="3">
    <source>
        <dbReference type="ARBA" id="ARBA00022748"/>
    </source>
</evidence>
<dbReference type="CDD" id="cd02953">
    <property type="entry name" value="DsbDgamma"/>
    <property type="match status" value="1"/>
</dbReference>
<gene>
    <name evidence="10" type="ORF">B0I24_11364</name>
    <name evidence="11" type="ORF">CWE07_12035</name>
</gene>
<protein>
    <submittedName>
        <fullName evidence="10 11">Thiol:disulfide interchange protein</fullName>
    </submittedName>
</protein>
<dbReference type="InterPro" id="IPR028250">
    <property type="entry name" value="DsbDN"/>
</dbReference>
<dbReference type="Pfam" id="PF11412">
    <property type="entry name" value="DsbD_N"/>
    <property type="match status" value="1"/>
</dbReference>
<dbReference type="GO" id="GO:0016020">
    <property type="term" value="C:membrane"/>
    <property type="evidence" value="ECO:0007669"/>
    <property type="project" value="UniProtKB-SubCell"/>
</dbReference>
<evidence type="ECO:0000313" key="10">
    <source>
        <dbReference type="EMBL" id="RAJ94910.1"/>
    </source>
</evidence>
<dbReference type="Gene3D" id="3.40.30.10">
    <property type="entry name" value="Glutaredoxin"/>
    <property type="match status" value="1"/>
</dbReference>
<feature type="domain" description="Cytochrome C biogenesis protein transmembrane" evidence="8">
    <location>
        <begin position="310"/>
        <end position="520"/>
    </location>
</feature>
<feature type="signal peptide" evidence="7">
    <location>
        <begin position="1"/>
        <end position="31"/>
    </location>
</feature>
<comment type="subcellular location">
    <subcellularLocation>
        <location evidence="1">Membrane</location>
        <topology evidence="1">Multi-pass membrane protein</topology>
    </subcellularLocation>
</comment>
<feature type="chain" id="PRO_5016383495" evidence="7">
    <location>
        <begin position="32"/>
        <end position="711"/>
    </location>
</feature>
<evidence type="ECO:0000259" key="8">
    <source>
        <dbReference type="Pfam" id="PF02683"/>
    </source>
</evidence>
<name>A0A327WSQ2_9GAMM</name>
<dbReference type="InterPro" id="IPR036249">
    <property type="entry name" value="Thioredoxin-like_sf"/>
</dbReference>
<keyword evidence="7" id="KW-0732">Signal</keyword>
<feature type="transmembrane region" description="Helical" evidence="6">
    <location>
        <begin position="388"/>
        <end position="411"/>
    </location>
</feature>
<dbReference type="InterPro" id="IPR003834">
    <property type="entry name" value="Cyt_c_assmbl_TM_dom"/>
</dbReference>
<dbReference type="AlphaFoldDB" id="A0A327WSQ2"/>
<dbReference type="Proteomes" id="UP000249203">
    <property type="component" value="Unassembled WGS sequence"/>
</dbReference>
<dbReference type="PANTHER" id="PTHR32234:SF3">
    <property type="entry name" value="SUPPRESSION OF COPPER SENSITIVITY PROTEIN"/>
    <property type="match status" value="1"/>
</dbReference>
<dbReference type="PANTHER" id="PTHR32234">
    <property type="entry name" value="THIOL:DISULFIDE INTERCHANGE PROTEIN DSBD"/>
    <property type="match status" value="1"/>
</dbReference>
<keyword evidence="3" id="KW-0201">Cytochrome c-type biogenesis</keyword>
<evidence type="ECO:0000256" key="6">
    <source>
        <dbReference type="SAM" id="Phobius"/>
    </source>
</evidence>
<dbReference type="InterPro" id="IPR035671">
    <property type="entry name" value="DsbD_gamma"/>
</dbReference>
<feature type="transmembrane region" description="Helical" evidence="6">
    <location>
        <begin position="507"/>
        <end position="523"/>
    </location>
</feature>
<dbReference type="SUPFAM" id="SSF52833">
    <property type="entry name" value="Thioredoxin-like"/>
    <property type="match status" value="1"/>
</dbReference>
<accession>A0A327WSQ2</accession>
<keyword evidence="2 6" id="KW-0812">Transmembrane</keyword>
<feature type="transmembrane region" description="Helical" evidence="6">
    <location>
        <begin position="352"/>
        <end position="382"/>
    </location>
</feature>
<keyword evidence="5 6" id="KW-0472">Membrane</keyword>
<dbReference type="EMBL" id="PIPK01000013">
    <property type="protein sequence ID" value="RUO20489.1"/>
    <property type="molecule type" value="Genomic_DNA"/>
</dbReference>
<dbReference type="Proteomes" id="UP000287865">
    <property type="component" value="Unassembled WGS sequence"/>
</dbReference>
<evidence type="ECO:0000256" key="4">
    <source>
        <dbReference type="ARBA" id="ARBA00022989"/>
    </source>
</evidence>
<dbReference type="RefSeq" id="WP_111570166.1">
    <property type="nucleotide sequence ID" value="NZ_QLMD01000013.1"/>
</dbReference>
<proteinExistence type="predicted"/>
<sequence length="711" mass="77396">MRAKQHPIRFFMRVSTVLWLGLAILITSATAAEVNSPTRSPVVEQPHLDAQLLTEHSTVAAGESFWVSVKLVPEQGWHTYWINPGDSGLATQIEWQLPDGVEVGPIVWPTAEKYRIGPLANYGFEGPTYLLQRIHIAADYSHDSLELSNRVDWLVCEEYCIPGHAELSLQLPLANESVVATDNQDSFAQARNNLPEPVEWPIFYDVDGNTVTFMVEHADAVAMANDGDFYLFAGAGELVEHAEQGQVEISDNTLIVQRTRNAYYYGVDGDFPVQLVNSERAVELRARPVAESGMPSDSRQSSTGSPRLALVLTFAFLGGLILNLMPCVFPVLSLKALAVANHAERRLADSLWYSLGVIATFVAIAALLLALRASGAALGWGFQLQSPWLIALLALLFTAIGLNLSGLYQMATSVSRLGNMASGSAQSGARQSFATGVLAVVIASPCTAPFMGVALGFAIVQPAPIALLVFAVLGLGLAFPFLLLGVIPGAARILPKPGAWMDSFKQWMAIPMYLTVVWLLWVFTRQAGANAQAMLLVALVLMAASLWLYGRQQMGSGKAVINRIVLLVMLLLTAASGYAAIALQTTSGTSAAQAQNQHWQAWSPDSLHSAREQGPVFVNMTADWCITCLANERVALNTDSTRTLFNDYNITYLKGDWTLQDPAITEYLAQYGRNGVPLYVIYWPGEDPQVLPQILTNNLVRERIQLLADPV</sequence>
<keyword evidence="13" id="KW-1185">Reference proteome</keyword>
<dbReference type="Pfam" id="PF02683">
    <property type="entry name" value="DsbD_TM"/>
    <property type="match status" value="1"/>
</dbReference>
<evidence type="ECO:0000259" key="9">
    <source>
        <dbReference type="Pfam" id="PF11412"/>
    </source>
</evidence>
<feature type="transmembrane region" description="Helical" evidence="6">
    <location>
        <begin position="561"/>
        <end position="581"/>
    </location>
</feature>
<evidence type="ECO:0000256" key="7">
    <source>
        <dbReference type="SAM" id="SignalP"/>
    </source>
</evidence>
<reference evidence="10 12" key="2">
    <citation type="submission" date="2018-06" db="EMBL/GenBank/DDBJ databases">
        <title>Genomic Encyclopedia of Type Strains, Phase III (KMG-III): the genomes of soil and plant-associated and newly described type strains.</title>
        <authorList>
            <person name="Whitman W."/>
        </authorList>
    </citation>
    <scope>NUCLEOTIDE SEQUENCE [LARGE SCALE GENOMIC DNA]</scope>
    <source>
        <strain evidence="10 12">CGMCC 1.15366</strain>
    </source>
</reference>
<dbReference type="EMBL" id="QLMD01000013">
    <property type="protein sequence ID" value="RAJ94910.1"/>
    <property type="molecule type" value="Genomic_DNA"/>
</dbReference>
<feature type="transmembrane region" description="Helical" evidence="6">
    <location>
        <begin position="432"/>
        <end position="459"/>
    </location>
</feature>
<feature type="domain" description="Thiol:disulfide interchange protein DsbD N-terminal" evidence="9">
    <location>
        <begin position="51"/>
        <end position="169"/>
    </location>
</feature>
<feature type="transmembrane region" description="Helical" evidence="6">
    <location>
        <begin position="465"/>
        <end position="487"/>
    </location>
</feature>
<feature type="transmembrane region" description="Helical" evidence="6">
    <location>
        <begin position="308"/>
        <end position="332"/>
    </location>
</feature>
<keyword evidence="4 6" id="KW-1133">Transmembrane helix</keyword>
<evidence type="ECO:0000313" key="12">
    <source>
        <dbReference type="Proteomes" id="UP000249203"/>
    </source>
</evidence>
<dbReference type="GO" id="GO:0017004">
    <property type="term" value="P:cytochrome complex assembly"/>
    <property type="evidence" value="ECO:0007669"/>
    <property type="project" value="UniProtKB-KW"/>
</dbReference>
<feature type="transmembrane region" description="Helical" evidence="6">
    <location>
        <begin position="529"/>
        <end position="549"/>
    </location>
</feature>